<dbReference type="AlphaFoldDB" id="A0AAE9FB24"/>
<dbReference type="InterPro" id="IPR040504">
    <property type="entry name" value="TFIIF_beta_N"/>
</dbReference>
<keyword evidence="17" id="KW-1185">Reference proteome</keyword>
<feature type="domain" description="TFIIF beta subunit HTH" evidence="14">
    <location>
        <begin position="204"/>
        <end position="266"/>
    </location>
</feature>
<comment type="function">
    <text evidence="11">Non-catalytic subunit of the queuine tRNA-ribosyltransferase (TGT) that catalyzes the base-exchange of a guanine (G) residue with queuine (Q) at position 34 (anticodon wobble position) in tRNAs with GU(N) anticodons (tRNA-Asp, -Asn, -His and -Tyr), resulting in the hypermodified nucleoside queuosine (7-(((4,5-cis-dihydroxy-2-cyclopenten-1-yl)amino)methyl)-7-deazaguanosine).</text>
</comment>
<dbReference type="InterPro" id="IPR036511">
    <property type="entry name" value="TGT-like_sf"/>
</dbReference>
<accession>A0AAE9FB24</accession>
<evidence type="ECO:0000313" key="17">
    <source>
        <dbReference type="Proteomes" id="UP000829354"/>
    </source>
</evidence>
<dbReference type="InterPro" id="IPR050852">
    <property type="entry name" value="Queuine_tRNA-ribosyltrfase"/>
</dbReference>
<sequence length="653" mass="73115">MSSTSTPAPPKKQRYDNEVECELAKRGCWLVKVPRYLSELWEANEGAVVGKLHIGPEIEFQTSQGLRQPPPKDEGEGTSSTTTNTAVTSSKVSEIPTQYTFILHDVKGSTMSVLSEDKQALGAEATVKTGKLAVEGRIMKRAECRPPATSKYMKMKLAHIVKNTQPKKTVKMIDKAAVKFKPVAVHAEDMIKNKQKKDGAKTYRADRDVLRGALFKAFEKHSYYRLQDLQNILQQPVSYVKEVLQEIAVYNTAPPHKSLWCLKPEYCNYKLNAQSEQMVKFSIEKKTILGRLGKIDSWGPVDVSHATPSCMTYLRAGHIPHLTWDVAENQLKLSQTPIYQMTLPSLISNAKTIEKFGKGVAKFVGMGALVSPAIHLSPFDPLGKLPNGYNDSKSIAIWTANGKVSLDVKTYRNTVNSFGCGSFETLVDYDLPRDAGHKKLLKAVDRTTTFNEQIFKQDEKIAGERIVALGGGFSKYHRRKCAVDIGLAENTAAYTVEFHEFVEGMETDEKEMKELLEETFSPLPPTKLRCISGPFNPKTVLFLVQQGIDLFDSSFAIKLAEEGHAFCLADDYPTSSKYEVVDFKDQEKFADDFTPVFDGCGCYTCTKYTKGYLQHLLNTKELLASILLVIHNMSEYDRMFKLIRKSLENSEGL</sequence>
<name>A0AAE9FB24_CAEBR</name>
<gene>
    <name evidence="11" type="primary">tgt-2</name>
    <name evidence="16" type="ORF">L5515_009694</name>
</gene>
<feature type="domain" description="TFIIF beta subunit N-terminal" evidence="15">
    <location>
        <begin position="26"/>
        <end position="169"/>
    </location>
</feature>
<keyword evidence="6 11" id="KW-0862">Zinc</keyword>
<feature type="binding site" evidence="11">
    <location>
        <position position="605"/>
    </location>
    <ligand>
        <name>Zn(2+)</name>
        <dbReference type="ChEBI" id="CHEBI:29105"/>
    </ligand>
</feature>
<feature type="region of interest" description="Disordered" evidence="12">
    <location>
        <begin position="60"/>
        <end position="90"/>
    </location>
</feature>
<dbReference type="Gene3D" id="1.10.10.10">
    <property type="entry name" value="Winged helix-like DNA-binding domain superfamily/Winged helix DNA-binding domain"/>
    <property type="match status" value="1"/>
</dbReference>
<evidence type="ECO:0000256" key="4">
    <source>
        <dbReference type="ARBA" id="ARBA00022694"/>
    </source>
</evidence>
<dbReference type="NCBIfam" id="TIGR00449">
    <property type="entry name" value="tgt_general"/>
    <property type="match status" value="1"/>
</dbReference>
<keyword evidence="8" id="KW-0238">DNA-binding</keyword>
<dbReference type="HAMAP" id="MF_03043">
    <property type="entry name" value="QTRT2"/>
    <property type="match status" value="1"/>
</dbReference>
<dbReference type="Proteomes" id="UP000829354">
    <property type="component" value="Chromosome V"/>
</dbReference>
<dbReference type="GO" id="GO:0090575">
    <property type="term" value="C:RNA polymerase II transcription regulator complex"/>
    <property type="evidence" value="ECO:0007669"/>
    <property type="project" value="UniProtKB-ARBA"/>
</dbReference>
<keyword evidence="7" id="KW-0805">Transcription regulation</keyword>
<evidence type="ECO:0000256" key="10">
    <source>
        <dbReference type="ARBA" id="ARBA00023242"/>
    </source>
</evidence>
<comment type="similarity">
    <text evidence="11">Belongs to the queuine tRNA-ribosyltransferase family. QTRT2 subfamily.</text>
</comment>
<dbReference type="GO" id="GO:0006400">
    <property type="term" value="P:tRNA modification"/>
    <property type="evidence" value="ECO:0007669"/>
    <property type="project" value="InterPro"/>
</dbReference>
<evidence type="ECO:0000313" key="16">
    <source>
        <dbReference type="EMBL" id="UMM38163.1"/>
    </source>
</evidence>
<keyword evidence="3 11" id="KW-0963">Cytoplasm</keyword>
<dbReference type="SUPFAM" id="SSF51713">
    <property type="entry name" value="tRNA-guanine transglycosylase"/>
    <property type="match status" value="1"/>
</dbReference>
<keyword evidence="10" id="KW-0539">Nucleus</keyword>
<dbReference type="GO" id="GO:0008479">
    <property type="term" value="F:tRNA-guanosine(34) queuine transglycosylase activity"/>
    <property type="evidence" value="ECO:0007669"/>
    <property type="project" value="UniProtKB-UniRule"/>
</dbReference>
<dbReference type="InterPro" id="IPR002616">
    <property type="entry name" value="tRNA_ribo_trans-like"/>
</dbReference>
<keyword evidence="5 11" id="KW-0479">Metal-binding</keyword>
<evidence type="ECO:0000256" key="7">
    <source>
        <dbReference type="ARBA" id="ARBA00023015"/>
    </source>
</evidence>
<dbReference type="InterPro" id="IPR011039">
    <property type="entry name" value="TFIIF_interaction"/>
</dbReference>
<feature type="compositionally biased region" description="Low complexity" evidence="12">
    <location>
        <begin position="78"/>
        <end position="90"/>
    </location>
</feature>
<dbReference type="InterPro" id="IPR036390">
    <property type="entry name" value="WH_DNA-bd_sf"/>
</dbReference>
<protein>
    <recommendedName>
        <fullName evidence="11">Queuine tRNA-ribosyltransferase accessory subunit 2</fullName>
    </recommendedName>
    <alternativeName>
        <fullName evidence="11">Queuine tRNA-ribosyltransferase domain-containing protein 1</fullName>
    </alternativeName>
</protein>
<evidence type="ECO:0000256" key="2">
    <source>
        <dbReference type="ARBA" id="ARBA00009543"/>
    </source>
</evidence>
<dbReference type="PANTHER" id="PTHR46064:SF1">
    <property type="entry name" value="QUEUINE TRNA-RIBOSYLTRANSFERASE ACCESSORY SUBUNIT 2"/>
    <property type="match status" value="1"/>
</dbReference>
<dbReference type="InterPro" id="IPR036388">
    <property type="entry name" value="WH-like_DNA-bd_sf"/>
</dbReference>
<dbReference type="GO" id="GO:0016591">
    <property type="term" value="C:RNA polymerase II, holoenzyme"/>
    <property type="evidence" value="ECO:0007669"/>
    <property type="project" value="UniProtKB-ARBA"/>
</dbReference>
<evidence type="ECO:0000256" key="5">
    <source>
        <dbReference type="ARBA" id="ARBA00022723"/>
    </source>
</evidence>
<evidence type="ECO:0000259" key="14">
    <source>
        <dbReference type="Pfam" id="PF02270"/>
    </source>
</evidence>
<dbReference type="GO" id="GO:0006367">
    <property type="term" value="P:transcription initiation at RNA polymerase II promoter"/>
    <property type="evidence" value="ECO:0007669"/>
    <property type="project" value="InterPro"/>
</dbReference>
<evidence type="ECO:0000256" key="1">
    <source>
        <dbReference type="ARBA" id="ARBA00004123"/>
    </source>
</evidence>
<dbReference type="Pfam" id="PF01702">
    <property type="entry name" value="TGT"/>
    <property type="match status" value="1"/>
</dbReference>
<keyword evidence="9" id="KW-0804">Transcription</keyword>
<comment type="similarity">
    <text evidence="2">Belongs to the TFIIF beta subunit family.</text>
</comment>
<evidence type="ECO:0000256" key="9">
    <source>
        <dbReference type="ARBA" id="ARBA00023163"/>
    </source>
</evidence>
<comment type="subunit">
    <text evidence="11">Heterodimer of a catalytic subunit and an accessory subunit.</text>
</comment>
<dbReference type="GO" id="GO:0006368">
    <property type="term" value="P:transcription elongation by RNA polymerase II"/>
    <property type="evidence" value="ECO:0007669"/>
    <property type="project" value="UniProtKB-ARBA"/>
</dbReference>
<dbReference type="Gene3D" id="3.20.20.105">
    <property type="entry name" value="Queuine tRNA-ribosyltransferase-like"/>
    <property type="match status" value="1"/>
</dbReference>
<keyword evidence="4 11" id="KW-0819">tRNA processing</keyword>
<dbReference type="Pfam" id="PF02270">
    <property type="entry name" value="TFIIF_beta"/>
    <property type="match status" value="1"/>
</dbReference>
<dbReference type="FunFam" id="1.10.10.10:FF:000035">
    <property type="entry name" value="General transcription factor IIF subunit 2"/>
    <property type="match status" value="1"/>
</dbReference>
<dbReference type="CDD" id="cd07980">
    <property type="entry name" value="TFIIF_beta"/>
    <property type="match status" value="1"/>
</dbReference>
<feature type="binding site" evidence="11">
    <location>
        <position position="602"/>
    </location>
    <ligand>
        <name>Zn(2+)</name>
        <dbReference type="ChEBI" id="CHEBI:29105"/>
    </ligand>
</feature>
<reference evidence="16 17" key="1">
    <citation type="submission" date="2022-04" db="EMBL/GenBank/DDBJ databases">
        <title>Chromosome-level reference genomes for two strains of Caenorhabditis briggsae: an improved platform for comparative genomics.</title>
        <authorList>
            <person name="Stevens L."/>
            <person name="Andersen E."/>
        </authorList>
    </citation>
    <scope>NUCLEOTIDE SEQUENCE [LARGE SCALE GENOMIC DNA]</scope>
    <source>
        <strain evidence="16">VX34</strain>
        <tissue evidence="16">Whole-organism</tissue>
    </source>
</reference>
<dbReference type="PANTHER" id="PTHR46064">
    <property type="entry name" value="QUEUINE TRNA-RIBOSYLTRANSFERASE ACCESSORY SUBUNIT 2"/>
    <property type="match status" value="1"/>
</dbReference>
<evidence type="ECO:0000259" key="13">
    <source>
        <dbReference type="Pfam" id="PF01702"/>
    </source>
</evidence>
<comment type="cofactor">
    <cofactor evidence="11">
        <name>Zn(2+)</name>
        <dbReference type="ChEBI" id="CHEBI:29105"/>
    </cofactor>
    <text evidence="11">Binds 1 zinc ion per subunit.</text>
</comment>
<dbReference type="GO" id="GO:0003677">
    <property type="term" value="F:DNA binding"/>
    <property type="evidence" value="ECO:0007669"/>
    <property type="project" value="UniProtKB-KW"/>
</dbReference>
<evidence type="ECO:0000256" key="3">
    <source>
        <dbReference type="ARBA" id="ARBA00022490"/>
    </source>
</evidence>
<feature type="binding site" evidence="11">
    <location>
        <position position="600"/>
    </location>
    <ligand>
        <name>Zn(2+)</name>
        <dbReference type="ChEBI" id="CHEBI:29105"/>
    </ligand>
</feature>
<dbReference type="EMBL" id="CP092624">
    <property type="protein sequence ID" value="UMM38163.1"/>
    <property type="molecule type" value="Genomic_DNA"/>
</dbReference>
<comment type="subcellular location">
    <subcellularLocation>
        <location evidence="11">Cytoplasm</location>
    </subcellularLocation>
    <subcellularLocation>
        <location evidence="1">Nucleus</location>
    </subcellularLocation>
</comment>
<dbReference type="InterPro" id="IPR040450">
    <property type="entry name" value="TFIIF_beta_HTH"/>
</dbReference>
<feature type="binding site" evidence="11">
    <location>
        <position position="631"/>
    </location>
    <ligand>
        <name>Zn(2+)</name>
        <dbReference type="ChEBI" id="CHEBI:29105"/>
    </ligand>
</feature>
<dbReference type="InterPro" id="IPR028592">
    <property type="entry name" value="QTRTD1"/>
</dbReference>
<evidence type="ECO:0000256" key="6">
    <source>
        <dbReference type="ARBA" id="ARBA00022833"/>
    </source>
</evidence>
<dbReference type="Pfam" id="PF17683">
    <property type="entry name" value="TFIIF_beta_N"/>
    <property type="match status" value="1"/>
</dbReference>
<dbReference type="GO" id="GO:0046872">
    <property type="term" value="F:metal ion binding"/>
    <property type="evidence" value="ECO:0007669"/>
    <property type="project" value="UniProtKB-KW"/>
</dbReference>
<dbReference type="GO" id="GO:0005737">
    <property type="term" value="C:cytoplasm"/>
    <property type="evidence" value="ECO:0007669"/>
    <property type="project" value="UniProtKB-SubCell"/>
</dbReference>
<evidence type="ECO:0000256" key="12">
    <source>
        <dbReference type="SAM" id="MobiDB-lite"/>
    </source>
</evidence>
<dbReference type="SUPFAM" id="SSF46785">
    <property type="entry name" value="Winged helix' DNA-binding domain"/>
    <property type="match status" value="1"/>
</dbReference>
<organism evidence="16 17">
    <name type="scientific">Caenorhabditis briggsae</name>
    <dbReference type="NCBI Taxonomy" id="6238"/>
    <lineage>
        <taxon>Eukaryota</taxon>
        <taxon>Metazoa</taxon>
        <taxon>Ecdysozoa</taxon>
        <taxon>Nematoda</taxon>
        <taxon>Chromadorea</taxon>
        <taxon>Rhabditida</taxon>
        <taxon>Rhabditina</taxon>
        <taxon>Rhabditomorpha</taxon>
        <taxon>Rhabditoidea</taxon>
        <taxon>Rhabditidae</taxon>
        <taxon>Peloderinae</taxon>
        <taxon>Caenorhabditis</taxon>
    </lineage>
</organism>
<dbReference type="SUPFAM" id="SSF50916">
    <property type="entry name" value="Rap30/74 interaction domains"/>
    <property type="match status" value="1"/>
</dbReference>
<evidence type="ECO:0000259" key="15">
    <source>
        <dbReference type="Pfam" id="PF17683"/>
    </source>
</evidence>
<proteinExistence type="inferred from homology"/>
<feature type="domain" description="tRNA-guanine(15) transglycosylase-like" evidence="13">
    <location>
        <begin position="304"/>
        <end position="649"/>
    </location>
</feature>
<evidence type="ECO:0000256" key="11">
    <source>
        <dbReference type="HAMAP-Rule" id="MF_03043"/>
    </source>
</evidence>
<evidence type="ECO:0000256" key="8">
    <source>
        <dbReference type="ARBA" id="ARBA00023125"/>
    </source>
</evidence>